<protein>
    <submittedName>
        <fullName evidence="2">Uncharacterized protein</fullName>
    </submittedName>
</protein>
<dbReference type="EMBL" id="CAJOBR010000162">
    <property type="protein sequence ID" value="CAF4474314.1"/>
    <property type="molecule type" value="Genomic_DNA"/>
</dbReference>
<evidence type="ECO:0000256" key="1">
    <source>
        <dbReference type="SAM" id="Phobius"/>
    </source>
</evidence>
<feature type="transmembrane region" description="Helical" evidence="1">
    <location>
        <begin position="36"/>
        <end position="56"/>
    </location>
</feature>
<organism evidence="2 5">
    <name type="scientific">Rotaria socialis</name>
    <dbReference type="NCBI Taxonomy" id="392032"/>
    <lineage>
        <taxon>Eukaryota</taxon>
        <taxon>Metazoa</taxon>
        <taxon>Spiralia</taxon>
        <taxon>Gnathifera</taxon>
        <taxon>Rotifera</taxon>
        <taxon>Eurotatoria</taxon>
        <taxon>Bdelloidea</taxon>
        <taxon>Philodinida</taxon>
        <taxon>Philodinidae</taxon>
        <taxon>Rotaria</taxon>
    </lineage>
</organism>
<dbReference type="EMBL" id="CAJNYD010002259">
    <property type="protein sequence ID" value="CAF3407471.1"/>
    <property type="molecule type" value="Genomic_DNA"/>
</dbReference>
<accession>A0A818B3T8</accession>
<keyword evidence="1" id="KW-1133">Transmembrane helix</keyword>
<proteinExistence type="predicted"/>
<evidence type="ECO:0000313" key="2">
    <source>
        <dbReference type="EMBL" id="CAF3407471.1"/>
    </source>
</evidence>
<dbReference type="Proteomes" id="UP000663862">
    <property type="component" value="Unassembled WGS sequence"/>
</dbReference>
<evidence type="ECO:0000313" key="4">
    <source>
        <dbReference type="EMBL" id="CAF4623659.1"/>
    </source>
</evidence>
<keyword evidence="1" id="KW-0812">Transmembrane</keyword>
<evidence type="ECO:0000313" key="3">
    <source>
        <dbReference type="EMBL" id="CAF4474314.1"/>
    </source>
</evidence>
<gene>
    <name evidence="2" type="ORF">LUA448_LOCUS18181</name>
    <name evidence="3" type="ORF">QYT958_LOCUS2476</name>
    <name evidence="4" type="ORF">TSG867_LOCUS29178</name>
</gene>
<sequence length="230" mass="26521">MWYEVDLFTVYFFVWQFVCLKHKWLHQDLPILSFTLQQKFICLLMAFLAFMIYDVLSLPIPTYIGFGFIWLMSVIDIIVYLHPNRYKYNPVTETVVNALSFNYPTAPYGVYCADDINELNNGVKNWDSCVSAIGWGDFLIFDVLLLLIVPHNSSIVIRVCRAFGCLANIELVDLCTGFILYFSDFNGLPTLPLPTVVVSAYLIVVDVIIESSKLGCEDPFKWRTSLHYNY</sequence>
<evidence type="ECO:0000313" key="5">
    <source>
        <dbReference type="Proteomes" id="UP000663833"/>
    </source>
</evidence>
<comment type="caution">
    <text evidence="2">The sequence shown here is derived from an EMBL/GenBank/DDBJ whole genome shotgun (WGS) entry which is preliminary data.</text>
</comment>
<keyword evidence="1" id="KW-0472">Membrane</keyword>
<reference evidence="2" key="1">
    <citation type="submission" date="2021-02" db="EMBL/GenBank/DDBJ databases">
        <authorList>
            <person name="Nowell W R."/>
        </authorList>
    </citation>
    <scope>NUCLEOTIDE SEQUENCE</scope>
</reference>
<name>A0A818B3T8_9BILA</name>
<feature type="transmembrane region" description="Helical" evidence="1">
    <location>
        <begin position="63"/>
        <end position="81"/>
    </location>
</feature>
<dbReference type="EMBL" id="CAJOBQ010003981">
    <property type="protein sequence ID" value="CAF4623659.1"/>
    <property type="molecule type" value="Genomic_DNA"/>
</dbReference>
<dbReference type="Proteomes" id="UP000663848">
    <property type="component" value="Unassembled WGS sequence"/>
</dbReference>
<dbReference type="Proteomes" id="UP000663833">
    <property type="component" value="Unassembled WGS sequence"/>
</dbReference>
<dbReference type="AlphaFoldDB" id="A0A818B3T8"/>